<dbReference type="PANTHER" id="PTHR30535:SF34">
    <property type="entry name" value="MOLYBDATE-BINDING PROTEIN MOLA"/>
    <property type="match status" value="1"/>
</dbReference>
<dbReference type="STRING" id="34002.SAMN04489859_101949"/>
<sequence>MPRLRFTAMPGLAFYGLALCGLAAPLQAQVTVTDLLDRQVTLPAPATRIVLGEGRHLTVLGLLHDDPVSLVAGWRLDKALDEPTQQAYRARFPAIDAIRPVGSGNRDISVENVIALEPDLLVLSLMDQGDPGMDRAREQIEAAGIPVVYVDFFAHPQENSLPSLKILGDLTGAAEKADEFADFYNTRLSRITERLADPAIVRPRVFIHAHASAQNCCSTVGSGVFHDFVTTAGGENIAEGVVQGVLGNVSLEYLIAADPDIYLATGGTHMAGRDGLVLGSGVDADAARASFDRLLSAPGFSSLPAIEEGHATGIWHMFNDSPVHIALIEYLAQSFHPELFADLDPAGTLELIDRDFLPVSVSGTWWVQAGE</sequence>
<dbReference type="Gene3D" id="3.40.50.1980">
    <property type="entry name" value="Nitrogenase molybdenum iron protein domain"/>
    <property type="match status" value="2"/>
</dbReference>
<dbReference type="AlphaFoldDB" id="A0A1H8JXV2"/>
<protein>
    <submittedName>
        <fullName evidence="3">Iron complex transport system substrate-binding protein</fullName>
    </submittedName>
</protein>
<evidence type="ECO:0000313" key="3">
    <source>
        <dbReference type="EMBL" id="SEN85553.1"/>
    </source>
</evidence>
<dbReference type="InterPro" id="IPR002491">
    <property type="entry name" value="ABC_transptr_periplasmic_BD"/>
</dbReference>
<feature type="signal peptide" evidence="1">
    <location>
        <begin position="1"/>
        <end position="28"/>
    </location>
</feature>
<organism evidence="3 4">
    <name type="scientific">Paracoccus alcaliphilus</name>
    <dbReference type="NCBI Taxonomy" id="34002"/>
    <lineage>
        <taxon>Bacteria</taxon>
        <taxon>Pseudomonadati</taxon>
        <taxon>Pseudomonadota</taxon>
        <taxon>Alphaproteobacteria</taxon>
        <taxon>Rhodobacterales</taxon>
        <taxon>Paracoccaceae</taxon>
        <taxon>Paracoccus</taxon>
    </lineage>
</organism>
<dbReference type="EMBL" id="FODE01000019">
    <property type="protein sequence ID" value="SEN85553.1"/>
    <property type="molecule type" value="Genomic_DNA"/>
</dbReference>
<reference evidence="3 4" key="1">
    <citation type="submission" date="2016-10" db="EMBL/GenBank/DDBJ databases">
        <authorList>
            <person name="de Groot N.N."/>
        </authorList>
    </citation>
    <scope>NUCLEOTIDE SEQUENCE [LARGE SCALE GENOMIC DNA]</scope>
    <source>
        <strain evidence="3 4">DSM 8512</strain>
    </source>
</reference>
<gene>
    <name evidence="3" type="ORF">SAMN04489859_101949</name>
</gene>
<evidence type="ECO:0000259" key="2">
    <source>
        <dbReference type="PROSITE" id="PS50983"/>
    </source>
</evidence>
<dbReference type="Proteomes" id="UP000199054">
    <property type="component" value="Unassembled WGS sequence"/>
</dbReference>
<feature type="domain" description="Fe/B12 periplasmic-binding" evidence="2">
    <location>
        <begin position="38"/>
        <end position="343"/>
    </location>
</feature>
<feature type="chain" id="PRO_5011611225" evidence="1">
    <location>
        <begin position="29"/>
        <end position="371"/>
    </location>
</feature>
<dbReference type="PROSITE" id="PS50983">
    <property type="entry name" value="FE_B12_PBP"/>
    <property type="match status" value="1"/>
</dbReference>
<accession>A0A1H8JXV2</accession>
<name>A0A1H8JXV2_9RHOB</name>
<dbReference type="PANTHER" id="PTHR30535">
    <property type="entry name" value="VITAMIN B12-BINDING PROTEIN"/>
    <property type="match status" value="1"/>
</dbReference>
<evidence type="ECO:0000313" key="4">
    <source>
        <dbReference type="Proteomes" id="UP000199054"/>
    </source>
</evidence>
<dbReference type="RefSeq" id="WP_244519232.1">
    <property type="nucleotide sequence ID" value="NZ_CP067126.1"/>
</dbReference>
<dbReference type="SUPFAM" id="SSF53807">
    <property type="entry name" value="Helical backbone' metal receptor"/>
    <property type="match status" value="1"/>
</dbReference>
<evidence type="ECO:0000256" key="1">
    <source>
        <dbReference type="SAM" id="SignalP"/>
    </source>
</evidence>
<dbReference type="Pfam" id="PF01497">
    <property type="entry name" value="Peripla_BP_2"/>
    <property type="match status" value="1"/>
</dbReference>
<dbReference type="InterPro" id="IPR050902">
    <property type="entry name" value="ABC_Transporter_SBP"/>
</dbReference>
<keyword evidence="1" id="KW-0732">Signal</keyword>
<keyword evidence="4" id="KW-1185">Reference proteome</keyword>
<proteinExistence type="predicted"/>